<accession>A0A9P8FVL6</accession>
<evidence type="ECO:0000313" key="3">
    <source>
        <dbReference type="Proteomes" id="UP000729357"/>
    </source>
</evidence>
<evidence type="ECO:0000313" key="2">
    <source>
        <dbReference type="EMBL" id="KAG9984275.1"/>
    </source>
</evidence>
<dbReference type="Pfam" id="PF12937">
    <property type="entry name" value="F-box-like"/>
    <property type="match status" value="1"/>
</dbReference>
<dbReference type="CDD" id="cd09917">
    <property type="entry name" value="F-box_SF"/>
    <property type="match status" value="1"/>
</dbReference>
<organism evidence="2 3">
    <name type="scientific">Aureobasidium melanogenum</name>
    <name type="common">Aureobasidium pullulans var. melanogenum</name>
    <dbReference type="NCBI Taxonomy" id="46634"/>
    <lineage>
        <taxon>Eukaryota</taxon>
        <taxon>Fungi</taxon>
        <taxon>Dikarya</taxon>
        <taxon>Ascomycota</taxon>
        <taxon>Pezizomycotina</taxon>
        <taxon>Dothideomycetes</taxon>
        <taxon>Dothideomycetidae</taxon>
        <taxon>Dothideales</taxon>
        <taxon>Saccotheciaceae</taxon>
        <taxon>Aureobasidium</taxon>
    </lineage>
</organism>
<feature type="non-terminal residue" evidence="2">
    <location>
        <position position="1"/>
    </location>
</feature>
<name>A0A9P8FVL6_AURME</name>
<dbReference type="Gene3D" id="1.20.1280.50">
    <property type="match status" value="1"/>
</dbReference>
<dbReference type="InterPro" id="IPR036047">
    <property type="entry name" value="F-box-like_dom_sf"/>
</dbReference>
<dbReference type="EMBL" id="JAHFXS010000512">
    <property type="protein sequence ID" value="KAG9984275.1"/>
    <property type="molecule type" value="Genomic_DNA"/>
</dbReference>
<dbReference type="SUPFAM" id="SSF81383">
    <property type="entry name" value="F-box domain"/>
    <property type="match status" value="1"/>
</dbReference>
<dbReference type="InterPro" id="IPR001810">
    <property type="entry name" value="F-box_dom"/>
</dbReference>
<dbReference type="PROSITE" id="PS50181">
    <property type="entry name" value="FBOX"/>
    <property type="match status" value="1"/>
</dbReference>
<proteinExistence type="predicted"/>
<reference evidence="2" key="2">
    <citation type="submission" date="2021-08" db="EMBL/GenBank/DDBJ databases">
        <authorList>
            <person name="Gostincar C."/>
            <person name="Sun X."/>
            <person name="Song Z."/>
            <person name="Gunde-Cimerman N."/>
        </authorList>
    </citation>
    <scope>NUCLEOTIDE SEQUENCE</scope>
    <source>
        <strain evidence="2">EXF-9298</strain>
    </source>
</reference>
<reference evidence="2" key="1">
    <citation type="journal article" date="2021" name="J Fungi (Basel)">
        <title>Virulence traits and population genomics of the black yeast Aureobasidium melanogenum.</title>
        <authorList>
            <person name="Cernosa A."/>
            <person name="Sun X."/>
            <person name="Gostincar C."/>
            <person name="Fang C."/>
            <person name="Gunde-Cimerman N."/>
            <person name="Song Z."/>
        </authorList>
    </citation>
    <scope>NUCLEOTIDE SEQUENCE</scope>
    <source>
        <strain evidence="2">EXF-9298</strain>
    </source>
</reference>
<dbReference type="AlphaFoldDB" id="A0A9P8FVL6"/>
<gene>
    <name evidence="2" type="ORF">KCU98_g5532</name>
</gene>
<dbReference type="Proteomes" id="UP000729357">
    <property type="component" value="Unassembled WGS sequence"/>
</dbReference>
<feature type="domain" description="F-box" evidence="1">
    <location>
        <begin position="9"/>
        <end position="58"/>
    </location>
</feature>
<sequence length="463" mass="52064">MAISIRNQSLELVDLPTEVLVEIFGHLPDEDLLTARLACKKLCDAATPRFAKVYFTERIHVVSPYSINALVDITEHPVLGGCVKTVTICAARRTNITEVCSRFAIVDETDRDAYIDAYVKTGRFARRMERVLGNIRSRSGPVAINIYDDPERGSFDGRVIAGGNRLVPLRCHGYSQLTDSGSITIAYQMVKTLEHTIYAARRARCSVKCLKIGLCGFYRCNIGEKLDAAMHKILESSLTPLSIYLESGHTRRISYDNESQCLEIQRINFGSFSRHDISNLPLQAAYTWLLTKSVTQLKIAHIQACEISRFRSCLAPRLTHLELEHVYVWTGNFGQSLWSEHIHMISDLPGLQHCRLSCLSYNFSLTWVPIVPAVDDTFQVMTLPSGRYPCQFSNFYLTFRDGKNSIEVSVNDACNRLKELGCYVAAAEAQKVQQIISDDCVYNDMVGIIDIEDQPTIEEIALS</sequence>
<evidence type="ECO:0000259" key="1">
    <source>
        <dbReference type="PROSITE" id="PS50181"/>
    </source>
</evidence>
<keyword evidence="3" id="KW-1185">Reference proteome</keyword>
<comment type="caution">
    <text evidence="2">The sequence shown here is derived from an EMBL/GenBank/DDBJ whole genome shotgun (WGS) entry which is preliminary data.</text>
</comment>
<dbReference type="SMART" id="SM00256">
    <property type="entry name" value="FBOX"/>
    <property type="match status" value="1"/>
</dbReference>
<protein>
    <recommendedName>
        <fullName evidence="1">F-box domain-containing protein</fullName>
    </recommendedName>
</protein>